<organism evidence="1 2">
    <name type="scientific">Arctium lappa</name>
    <name type="common">Greater burdock</name>
    <name type="synonym">Lappa major</name>
    <dbReference type="NCBI Taxonomy" id="4217"/>
    <lineage>
        <taxon>Eukaryota</taxon>
        <taxon>Viridiplantae</taxon>
        <taxon>Streptophyta</taxon>
        <taxon>Embryophyta</taxon>
        <taxon>Tracheophyta</taxon>
        <taxon>Spermatophyta</taxon>
        <taxon>Magnoliopsida</taxon>
        <taxon>eudicotyledons</taxon>
        <taxon>Gunneridae</taxon>
        <taxon>Pentapetalae</taxon>
        <taxon>asterids</taxon>
        <taxon>campanulids</taxon>
        <taxon>Asterales</taxon>
        <taxon>Asteraceae</taxon>
        <taxon>Carduoideae</taxon>
        <taxon>Cardueae</taxon>
        <taxon>Arctiinae</taxon>
        <taxon>Arctium</taxon>
    </lineage>
</organism>
<keyword evidence="2" id="KW-1185">Reference proteome</keyword>
<evidence type="ECO:0000313" key="1">
    <source>
        <dbReference type="EMBL" id="KAI3667442.1"/>
    </source>
</evidence>
<accession>A0ACB8XJM2</accession>
<name>A0ACB8XJM2_ARCLA</name>
<reference evidence="1 2" key="2">
    <citation type="journal article" date="2022" name="Mol. Ecol. Resour.">
        <title>The genomes of chicory, endive, great burdock and yacon provide insights into Asteraceae paleo-polyploidization history and plant inulin production.</title>
        <authorList>
            <person name="Fan W."/>
            <person name="Wang S."/>
            <person name="Wang H."/>
            <person name="Wang A."/>
            <person name="Jiang F."/>
            <person name="Liu H."/>
            <person name="Zhao H."/>
            <person name="Xu D."/>
            <person name="Zhang Y."/>
        </authorList>
    </citation>
    <scope>NUCLEOTIDE SEQUENCE [LARGE SCALE GENOMIC DNA]</scope>
    <source>
        <strain evidence="2">cv. Niubang</strain>
    </source>
</reference>
<gene>
    <name evidence="1" type="ORF">L6452_42500</name>
</gene>
<evidence type="ECO:0000313" key="2">
    <source>
        <dbReference type="Proteomes" id="UP001055879"/>
    </source>
</evidence>
<reference evidence="2" key="1">
    <citation type="journal article" date="2022" name="Mol. Ecol. Resour.">
        <title>The genomes of chicory, endive, great burdock and yacon provide insights into Asteraceae palaeo-polyploidization history and plant inulin production.</title>
        <authorList>
            <person name="Fan W."/>
            <person name="Wang S."/>
            <person name="Wang H."/>
            <person name="Wang A."/>
            <person name="Jiang F."/>
            <person name="Liu H."/>
            <person name="Zhao H."/>
            <person name="Xu D."/>
            <person name="Zhang Y."/>
        </authorList>
    </citation>
    <scope>NUCLEOTIDE SEQUENCE [LARGE SCALE GENOMIC DNA]</scope>
    <source>
        <strain evidence="2">cv. Niubang</strain>
    </source>
</reference>
<proteinExistence type="predicted"/>
<dbReference type="EMBL" id="CM042063">
    <property type="protein sequence ID" value="KAI3667442.1"/>
    <property type="molecule type" value="Genomic_DNA"/>
</dbReference>
<sequence>MVVVADLVEEDAVDGILILVEDVMHGNVLLGLRMNLFWMDGGHLNGHQSHDIDSRIFERVTFSSDVTTKMTFIRCFLPDVPQHPQLLGLSLLPFSTIDSVTRLFPFSINLVILFLVLVIILLNFRVFILLVRLGNIINCHLLILPLFLVLHLI</sequence>
<comment type="caution">
    <text evidence="1">The sequence shown here is derived from an EMBL/GenBank/DDBJ whole genome shotgun (WGS) entry which is preliminary data.</text>
</comment>
<dbReference type="Proteomes" id="UP001055879">
    <property type="component" value="Linkage Group LG17"/>
</dbReference>
<protein>
    <submittedName>
        <fullName evidence="1">Uncharacterized protein</fullName>
    </submittedName>
</protein>